<dbReference type="InterPro" id="IPR011010">
    <property type="entry name" value="DNA_brk_join_enz"/>
</dbReference>
<protein>
    <submittedName>
        <fullName evidence="3">Integrase</fullName>
    </submittedName>
</protein>
<dbReference type="GO" id="GO:0015074">
    <property type="term" value="P:DNA integration"/>
    <property type="evidence" value="ECO:0007669"/>
    <property type="project" value="InterPro"/>
</dbReference>
<dbReference type="GO" id="GO:0003677">
    <property type="term" value="F:DNA binding"/>
    <property type="evidence" value="ECO:0007669"/>
    <property type="project" value="InterPro"/>
</dbReference>
<sequence>MSRKEVFFMKNSNYNSIYGLYIEQFIDMKLKLGYVYRTFSTILSQLDRFAEQTKETSPGITKEFAGKWSERLPNEGELYRYRRVRLLAQFSSYLCDFGIQSYIPKLLPHPKSTFIPYIYSQQEIDTIFRACDELRLQVANMNSCLFCFPVLIRLLYSTGIRISEALALEKDDINLIENYLLVKDSKNSKQRIIPISTSLASVCKEYVYYRDQLPLNKTKIKKFFVNTNGNSPSSNAILSRFKECLTKSSIPYVGGGQGPRIHDMRHTFAVTSLANMAEAGIDLYASMPILSNYLGHQSFDSTNHYVRLTSSMYPSLLKDIDKVCFDMFPKFNNYETD</sequence>
<organism evidence="3 4">
    <name type="scientific">Flavobacterium laiguense</name>
    <dbReference type="NCBI Taxonomy" id="2169409"/>
    <lineage>
        <taxon>Bacteria</taxon>
        <taxon>Pseudomonadati</taxon>
        <taxon>Bacteroidota</taxon>
        <taxon>Flavobacteriia</taxon>
        <taxon>Flavobacteriales</taxon>
        <taxon>Flavobacteriaceae</taxon>
        <taxon>Flavobacterium</taxon>
    </lineage>
</organism>
<dbReference type="SUPFAM" id="SSF56349">
    <property type="entry name" value="DNA breaking-rejoining enzymes"/>
    <property type="match status" value="1"/>
</dbReference>
<dbReference type="AlphaFoldDB" id="A0A2U1K0V5"/>
<feature type="domain" description="Tyr recombinase" evidence="2">
    <location>
        <begin position="114"/>
        <end position="318"/>
    </location>
</feature>
<dbReference type="InterPro" id="IPR013762">
    <property type="entry name" value="Integrase-like_cat_sf"/>
</dbReference>
<evidence type="ECO:0000256" key="1">
    <source>
        <dbReference type="ARBA" id="ARBA00023172"/>
    </source>
</evidence>
<name>A0A2U1K0V5_9FLAO</name>
<dbReference type="Pfam" id="PF00589">
    <property type="entry name" value="Phage_integrase"/>
    <property type="match status" value="1"/>
</dbReference>
<dbReference type="PANTHER" id="PTHR30349">
    <property type="entry name" value="PHAGE INTEGRASE-RELATED"/>
    <property type="match status" value="1"/>
</dbReference>
<dbReference type="InterPro" id="IPR002104">
    <property type="entry name" value="Integrase_catalytic"/>
</dbReference>
<comment type="caution">
    <text evidence="3">The sequence shown here is derived from an EMBL/GenBank/DDBJ whole genome shotgun (WGS) entry which is preliminary data.</text>
</comment>
<dbReference type="Gene3D" id="1.10.443.10">
    <property type="entry name" value="Intergrase catalytic core"/>
    <property type="match status" value="1"/>
</dbReference>
<keyword evidence="4" id="KW-1185">Reference proteome</keyword>
<dbReference type="InterPro" id="IPR050090">
    <property type="entry name" value="Tyrosine_recombinase_XerCD"/>
</dbReference>
<keyword evidence="1" id="KW-0233">DNA recombination</keyword>
<dbReference type="GO" id="GO:0006310">
    <property type="term" value="P:DNA recombination"/>
    <property type="evidence" value="ECO:0007669"/>
    <property type="project" value="UniProtKB-KW"/>
</dbReference>
<evidence type="ECO:0000313" key="4">
    <source>
        <dbReference type="Proteomes" id="UP000245618"/>
    </source>
</evidence>
<reference evidence="3 4" key="1">
    <citation type="submission" date="2018-04" db="EMBL/GenBank/DDBJ databases">
        <title>Flavobacterium sp. nov., isolated from glacier ice.</title>
        <authorList>
            <person name="Liu Q."/>
            <person name="Xin Y.-H."/>
        </authorList>
    </citation>
    <scope>NUCLEOTIDE SEQUENCE [LARGE SCALE GENOMIC DNA]</scope>
    <source>
        <strain evidence="3 4">LB2P30</strain>
    </source>
</reference>
<evidence type="ECO:0000259" key="2">
    <source>
        <dbReference type="PROSITE" id="PS51898"/>
    </source>
</evidence>
<proteinExistence type="predicted"/>
<gene>
    <name evidence="3" type="ORF">DB891_04655</name>
</gene>
<dbReference type="EMBL" id="QCZH01000003">
    <property type="protein sequence ID" value="PWA10638.1"/>
    <property type="molecule type" value="Genomic_DNA"/>
</dbReference>
<evidence type="ECO:0000313" key="3">
    <source>
        <dbReference type="EMBL" id="PWA10638.1"/>
    </source>
</evidence>
<dbReference type="PANTHER" id="PTHR30349:SF64">
    <property type="entry name" value="PROPHAGE INTEGRASE INTD-RELATED"/>
    <property type="match status" value="1"/>
</dbReference>
<dbReference type="Proteomes" id="UP000245618">
    <property type="component" value="Unassembled WGS sequence"/>
</dbReference>
<accession>A0A2U1K0V5</accession>
<dbReference type="PROSITE" id="PS51898">
    <property type="entry name" value="TYR_RECOMBINASE"/>
    <property type="match status" value="1"/>
</dbReference>
<dbReference type="OrthoDB" id="9766545at2"/>